<feature type="signal peptide" evidence="2">
    <location>
        <begin position="1"/>
        <end position="22"/>
    </location>
</feature>
<comment type="caution">
    <text evidence="3">The sequence shown here is derived from an EMBL/GenBank/DDBJ whole genome shotgun (WGS) entry which is preliminary data.</text>
</comment>
<name>A0ABD2K936_9BILA</name>
<feature type="region of interest" description="Disordered" evidence="1">
    <location>
        <begin position="147"/>
        <end position="166"/>
    </location>
</feature>
<evidence type="ECO:0000313" key="4">
    <source>
        <dbReference type="Proteomes" id="UP001620626"/>
    </source>
</evidence>
<evidence type="ECO:0000256" key="1">
    <source>
        <dbReference type="SAM" id="MobiDB-lite"/>
    </source>
</evidence>
<keyword evidence="4" id="KW-1185">Reference proteome</keyword>
<organism evidence="3 4">
    <name type="scientific">Heterodera trifolii</name>
    <dbReference type="NCBI Taxonomy" id="157864"/>
    <lineage>
        <taxon>Eukaryota</taxon>
        <taxon>Metazoa</taxon>
        <taxon>Ecdysozoa</taxon>
        <taxon>Nematoda</taxon>
        <taxon>Chromadorea</taxon>
        <taxon>Rhabditida</taxon>
        <taxon>Tylenchina</taxon>
        <taxon>Tylenchomorpha</taxon>
        <taxon>Tylenchoidea</taxon>
        <taxon>Heteroderidae</taxon>
        <taxon>Heteroderinae</taxon>
        <taxon>Heterodera</taxon>
    </lineage>
</organism>
<feature type="chain" id="PRO_5044797631" evidence="2">
    <location>
        <begin position="23"/>
        <end position="166"/>
    </location>
</feature>
<dbReference type="AlphaFoldDB" id="A0ABD2K936"/>
<keyword evidence="2" id="KW-0732">Signal</keyword>
<reference evidence="3 4" key="1">
    <citation type="submission" date="2024-10" db="EMBL/GenBank/DDBJ databases">
        <authorList>
            <person name="Kim D."/>
        </authorList>
    </citation>
    <scope>NUCLEOTIDE SEQUENCE [LARGE SCALE GENOMIC DNA]</scope>
    <source>
        <strain evidence="3">BH-2024</strain>
    </source>
</reference>
<protein>
    <submittedName>
        <fullName evidence="3">Uncharacterized protein</fullName>
    </submittedName>
</protein>
<dbReference type="Proteomes" id="UP001620626">
    <property type="component" value="Unassembled WGS sequence"/>
</dbReference>
<sequence>MRFIIAAVLLLLLSMLALRCDGMPMDDVDNKGKAPQQFQQNPQQVQYAQDQHQPAQAQYPQQQQIMPQQVFLPSGQLQQFPWLYGMPGLNGITLKHNANEAVKPSPAEQLSSFLAEQQRQQQATKSQLRRQNLHSRGYFKVPKNEFAHHHSRASSSSGTHFVRGSI</sequence>
<accession>A0ABD2K936</accession>
<evidence type="ECO:0000313" key="3">
    <source>
        <dbReference type="EMBL" id="KAL3099386.1"/>
    </source>
</evidence>
<evidence type="ECO:0000256" key="2">
    <source>
        <dbReference type="SAM" id="SignalP"/>
    </source>
</evidence>
<dbReference type="EMBL" id="JBICBT010000809">
    <property type="protein sequence ID" value="KAL3099386.1"/>
    <property type="molecule type" value="Genomic_DNA"/>
</dbReference>
<proteinExistence type="predicted"/>
<gene>
    <name evidence="3" type="ORF">niasHT_022129</name>
</gene>